<reference evidence="1 2" key="1">
    <citation type="submission" date="2021-05" db="EMBL/GenBank/DDBJ databases">
        <title>A Polyphasic approach of four new species of the genus Ohtaekwangia: Ohtaekwangia histidinii sp. nov., Ohtaekwangia cretensis sp. nov., Ohtaekwangia indiensis sp. nov., Ohtaekwangia reichenbachii sp. nov. from diverse environment.</title>
        <authorList>
            <person name="Octaviana S."/>
        </authorList>
    </citation>
    <scope>NUCLEOTIDE SEQUENCE [LARGE SCALE GENOMIC DNA]</scope>
    <source>
        <strain evidence="1 2">PWU4</strain>
    </source>
</reference>
<evidence type="ECO:0000313" key="1">
    <source>
        <dbReference type="EMBL" id="MBT1696071.1"/>
    </source>
</evidence>
<organism evidence="1 2">
    <name type="scientific">Chryseosolibacter histidini</name>
    <dbReference type="NCBI Taxonomy" id="2782349"/>
    <lineage>
        <taxon>Bacteria</taxon>
        <taxon>Pseudomonadati</taxon>
        <taxon>Bacteroidota</taxon>
        <taxon>Cytophagia</taxon>
        <taxon>Cytophagales</taxon>
        <taxon>Chryseotaleaceae</taxon>
        <taxon>Chryseosolibacter</taxon>
    </lineage>
</organism>
<dbReference type="AlphaFoldDB" id="A0AAP2DH07"/>
<protein>
    <submittedName>
        <fullName evidence="1">DUF2971 domain-containing protein</fullName>
    </submittedName>
</protein>
<sequence length="453" mass="53759">MEFSSVLEAEFYRRITVYLEANQLDEKYTIEYQPRLQELSLEGTKRRRIPDFLILKGGFPFVIVEIKGERLQLENALSMYVELAEIGVDWIIATDLEGLLLYETSTKISEYRSFDFVYNLFRDERDQGRKIDDTILSIENEINEILFGDKDIDLKPLLQSGAWSDFIEYNKDGRFFSFKDNRELGLQNFENRLFSHLLKPVTSQVVCRYTTLEATFQMINKKTFRMGSNMAMNDRGEIDYADKYLGIYYKPLDKMSLKEMQRLNLSFISSCTTQQKEDDLTMYRLYGEDSRGTCLCFNVVNGVQDQHMLIREVSYGRSRNDHPELTILRKIIDNLHAKFKVRFRFLFLDTWKHFFKSHDYESEKEIRLLYLDNNKYPPKEMGWVLTHPDKVLSRYVFFELNSRHFPLQLYKIILGPNCPDPVLNRKQFGVLLEERNLKRIEVANSDIESYRKS</sequence>
<dbReference type="Proteomes" id="UP001319200">
    <property type="component" value="Unassembled WGS sequence"/>
</dbReference>
<dbReference type="RefSeq" id="WP_254161022.1">
    <property type="nucleotide sequence ID" value="NZ_JAHESF010000003.1"/>
</dbReference>
<dbReference type="EMBL" id="JAHESF010000003">
    <property type="protein sequence ID" value="MBT1696071.1"/>
    <property type="molecule type" value="Genomic_DNA"/>
</dbReference>
<comment type="caution">
    <text evidence="1">The sequence shown here is derived from an EMBL/GenBank/DDBJ whole genome shotgun (WGS) entry which is preliminary data.</text>
</comment>
<proteinExistence type="predicted"/>
<accession>A0AAP2DH07</accession>
<name>A0AAP2DH07_9BACT</name>
<evidence type="ECO:0000313" key="2">
    <source>
        <dbReference type="Proteomes" id="UP001319200"/>
    </source>
</evidence>
<keyword evidence="2" id="KW-1185">Reference proteome</keyword>
<gene>
    <name evidence="1" type="ORF">KK083_04230</name>
</gene>